<evidence type="ECO:0000313" key="11">
    <source>
        <dbReference type="Proteomes" id="UP000887566"/>
    </source>
</evidence>
<evidence type="ECO:0000256" key="1">
    <source>
        <dbReference type="ARBA" id="ARBA00004123"/>
    </source>
</evidence>
<evidence type="ECO:0000256" key="7">
    <source>
        <dbReference type="ARBA" id="ARBA00054331"/>
    </source>
</evidence>
<dbReference type="Pfam" id="PF10189">
    <property type="entry name" value="Ints3_N"/>
    <property type="match status" value="1"/>
</dbReference>
<feature type="domain" description="Integrator complex subunit 3 N-terminal" evidence="9">
    <location>
        <begin position="2"/>
        <end position="73"/>
    </location>
</feature>
<feature type="compositionally biased region" description="Polar residues" evidence="8">
    <location>
        <begin position="136"/>
        <end position="149"/>
    </location>
</feature>
<evidence type="ECO:0000256" key="8">
    <source>
        <dbReference type="SAM" id="MobiDB-lite"/>
    </source>
</evidence>
<dbReference type="GO" id="GO:0005737">
    <property type="term" value="C:cytoplasm"/>
    <property type="evidence" value="ECO:0007669"/>
    <property type="project" value="UniProtKB-SubCell"/>
</dbReference>
<evidence type="ECO:0000256" key="2">
    <source>
        <dbReference type="ARBA" id="ARBA00004496"/>
    </source>
</evidence>
<comment type="similarity">
    <text evidence="3">Belongs to the Integrator subunit 3 family.</text>
</comment>
<comment type="function">
    <text evidence="7">Component of the integrator complex, a multiprotein complex that terminates RNA polymerase II (Pol II) transcription in the promoter-proximal region of genes. The integrator complex provides a quality checkpoint during transcription elongation by driving premature transcription termination of transcripts that are unfavorably configured for transcriptional elongation: the complex terminates transcription by (1) catalyzing dephosphorylation of the C-terminal domain (CTD) of Pol II subunit Polr2A/Rbp1 and Spt5, and (2) degrading the exiting nascent RNA transcript via endonuclease activity. The integrator complex is also involved in the 3'-end processing of the U7 snRNA, and also the spliceosomal snRNAs U1, U2, U4 and U5.</text>
</comment>
<feature type="region of interest" description="Disordered" evidence="8">
    <location>
        <begin position="114"/>
        <end position="163"/>
    </location>
</feature>
<feature type="region of interest" description="Disordered" evidence="8">
    <location>
        <begin position="619"/>
        <end position="670"/>
    </location>
</feature>
<evidence type="ECO:0000313" key="12">
    <source>
        <dbReference type="WBParaSite" id="PSAMB.scaffold2962size20367.g19766.t1"/>
    </source>
</evidence>
<evidence type="ECO:0000256" key="5">
    <source>
        <dbReference type="ARBA" id="ARBA00023242"/>
    </source>
</evidence>
<proteinExistence type="inferred from homology"/>
<dbReference type="InterPro" id="IPR056518">
    <property type="entry name" value="HEAT_Ints3_C"/>
</dbReference>
<evidence type="ECO:0000259" key="10">
    <source>
        <dbReference type="Pfam" id="PF24566"/>
    </source>
</evidence>
<dbReference type="PANTHER" id="PTHR13587">
    <property type="entry name" value="INTEGRATOR COMPLEX SUBUNIT 3"/>
    <property type="match status" value="1"/>
</dbReference>
<dbReference type="PANTHER" id="PTHR13587:SF7">
    <property type="entry name" value="INTEGRATOR COMPLEX SUBUNIT 3"/>
    <property type="match status" value="1"/>
</dbReference>
<evidence type="ECO:0000259" key="9">
    <source>
        <dbReference type="Pfam" id="PF10189"/>
    </source>
</evidence>
<evidence type="ECO:0000256" key="3">
    <source>
        <dbReference type="ARBA" id="ARBA00006130"/>
    </source>
</evidence>
<dbReference type="AlphaFoldDB" id="A0A914W3Q6"/>
<dbReference type="Pfam" id="PF24566">
    <property type="entry name" value="HEAT_Ints3_C"/>
    <property type="match status" value="1"/>
</dbReference>
<name>A0A914W3Q6_9BILA</name>
<keyword evidence="5" id="KW-0539">Nucleus</keyword>
<sequence>MIRHALSTQPPIANGLVDFLCRSIHELYPPIAPKLLISVNCAFKCLVDQSVTSSLSTVLENVRLDKSVREMLRDNFKDLMRPVQAPPTLPAELSTARATPPPIINLEEDLLDMTGSFSDDTKDDDDVEDAAKARSGSVNANTNKLTAKLSQRDRGSPSPARRIAADIGSDYGSIDEDEGEEPQEVDMTPFLASIREEFRDAVENLHKTPDTDTEERCEMVQKLLLCIFENDDDFDDDQAELIAECLCYIFSRQLRKKKILPSDPTEENVDESFAMPLFTIFRNLCMTPDSDPSRNPLLSIVAEMLNRCNKIGYLLLYFMKAGRRDSGEESTTAYADLCRVMDESVDQRLVKDLRQCHLNDYRLFGYLVPYVYANFQQEAMQSTKLLRLVCGSIDATQLLDMVGEAVRENMSIFRKDYFTSLITASLEWETIEQFFFWQLMHAEDVPVEWVLPIVHKLEYPKHAEAMTQILLMLKRMDRDPTMTLVRNMFSREPSHPRDLFTVHALKILVDDNDVGMKLADLIAGLIGKLITAGDLTMTQAKSKRTSQRYVCLEHVFAHLDKFRQTCLTKESRMAESFLSRESLQDAFTKARKSDKLSSLRIRFSELFAVMEILNDDSASSSRTLRRARGKSSHAAAGGSKGPKDESSDDESAASKPKRKRPKIVVDSDSD</sequence>
<reference evidence="12" key="1">
    <citation type="submission" date="2022-11" db="UniProtKB">
        <authorList>
            <consortium name="WormBaseParasite"/>
        </authorList>
    </citation>
    <scope>IDENTIFICATION</scope>
</reference>
<evidence type="ECO:0000256" key="4">
    <source>
        <dbReference type="ARBA" id="ARBA00022490"/>
    </source>
</evidence>
<protein>
    <recommendedName>
        <fullName evidence="6">SOSS complex subunit A homolog</fullName>
    </recommendedName>
</protein>
<organism evidence="11 12">
    <name type="scientific">Plectus sambesii</name>
    <dbReference type="NCBI Taxonomy" id="2011161"/>
    <lineage>
        <taxon>Eukaryota</taxon>
        <taxon>Metazoa</taxon>
        <taxon>Ecdysozoa</taxon>
        <taxon>Nematoda</taxon>
        <taxon>Chromadorea</taxon>
        <taxon>Plectida</taxon>
        <taxon>Plectina</taxon>
        <taxon>Plectoidea</taxon>
        <taxon>Plectidae</taxon>
        <taxon>Plectus</taxon>
    </lineage>
</organism>
<accession>A0A914W3Q6</accession>
<dbReference type="InterPro" id="IPR019333">
    <property type="entry name" value="INTS3_N"/>
</dbReference>
<keyword evidence="4" id="KW-0963">Cytoplasm</keyword>
<keyword evidence="11" id="KW-1185">Reference proteome</keyword>
<dbReference type="InterPro" id="IPR045334">
    <property type="entry name" value="INTS3"/>
</dbReference>
<evidence type="ECO:0000256" key="6">
    <source>
        <dbReference type="ARBA" id="ARBA00032741"/>
    </source>
</evidence>
<dbReference type="WBParaSite" id="PSAMB.scaffold2962size20367.g19766.t1">
    <property type="protein sequence ID" value="PSAMB.scaffold2962size20367.g19766.t1"/>
    <property type="gene ID" value="PSAMB.scaffold2962size20367.g19766"/>
</dbReference>
<comment type="subcellular location">
    <subcellularLocation>
        <location evidence="2">Cytoplasm</location>
    </subcellularLocation>
    <subcellularLocation>
        <location evidence="1">Nucleus</location>
    </subcellularLocation>
</comment>
<feature type="region of interest" description="Disordered" evidence="8">
    <location>
        <begin position="82"/>
        <end position="102"/>
    </location>
</feature>
<dbReference type="Proteomes" id="UP000887566">
    <property type="component" value="Unplaced"/>
</dbReference>
<feature type="domain" description="Ints3-like C-terminal" evidence="10">
    <location>
        <begin position="210"/>
        <end position="609"/>
    </location>
</feature>
<dbReference type="GO" id="GO:0005634">
    <property type="term" value="C:nucleus"/>
    <property type="evidence" value="ECO:0007669"/>
    <property type="project" value="UniProtKB-SubCell"/>
</dbReference>